<protein>
    <submittedName>
        <fullName evidence="2">Uncharacterized protein</fullName>
    </submittedName>
</protein>
<evidence type="ECO:0000256" key="1">
    <source>
        <dbReference type="SAM" id="MobiDB-lite"/>
    </source>
</evidence>
<sequence>MTNKQQAELAHEKEVTNESTAVAVQKLQHLSTANEKERKSEASEGKAGIETHQQALAGVKRKRMEMGTDTEQKNKKIKSPTDMDGSDGDGDAGGEEGNPLSTQVAEIASPRYALVCRIYNMLFIL</sequence>
<proteinExistence type="predicted"/>
<evidence type="ECO:0000313" key="2">
    <source>
        <dbReference type="EMBL" id="KAK1930871.1"/>
    </source>
</evidence>
<comment type="caution">
    <text evidence="2">The sequence shown here is derived from an EMBL/GenBank/DDBJ whole genome shotgun (WGS) entry which is preliminary data.</text>
</comment>
<name>A0AAD9G2E0_9STRA</name>
<reference evidence="2" key="1">
    <citation type="submission" date="2023-08" db="EMBL/GenBank/DDBJ databases">
        <title>Reference Genome Resource for the Citrus Pathogen Phytophthora citrophthora.</title>
        <authorList>
            <person name="Moller H."/>
            <person name="Coetzee B."/>
            <person name="Rose L.J."/>
            <person name="Van Niekerk J.M."/>
        </authorList>
    </citation>
    <scope>NUCLEOTIDE SEQUENCE</scope>
    <source>
        <strain evidence="2">STE-U-9442</strain>
    </source>
</reference>
<evidence type="ECO:0000313" key="3">
    <source>
        <dbReference type="Proteomes" id="UP001259832"/>
    </source>
</evidence>
<dbReference type="Proteomes" id="UP001259832">
    <property type="component" value="Unassembled WGS sequence"/>
</dbReference>
<feature type="region of interest" description="Disordered" evidence="1">
    <location>
        <begin position="1"/>
        <end position="100"/>
    </location>
</feature>
<feature type="compositionally biased region" description="Basic and acidic residues" evidence="1">
    <location>
        <begin position="34"/>
        <end position="49"/>
    </location>
</feature>
<feature type="compositionally biased region" description="Basic and acidic residues" evidence="1">
    <location>
        <begin position="64"/>
        <end position="74"/>
    </location>
</feature>
<organism evidence="2 3">
    <name type="scientific">Phytophthora citrophthora</name>
    <dbReference type="NCBI Taxonomy" id="4793"/>
    <lineage>
        <taxon>Eukaryota</taxon>
        <taxon>Sar</taxon>
        <taxon>Stramenopiles</taxon>
        <taxon>Oomycota</taxon>
        <taxon>Peronosporomycetes</taxon>
        <taxon>Peronosporales</taxon>
        <taxon>Peronosporaceae</taxon>
        <taxon>Phytophthora</taxon>
    </lineage>
</organism>
<gene>
    <name evidence="2" type="ORF">P3T76_013828</name>
</gene>
<keyword evidence="3" id="KW-1185">Reference proteome</keyword>
<feature type="compositionally biased region" description="Acidic residues" evidence="1">
    <location>
        <begin position="84"/>
        <end position="94"/>
    </location>
</feature>
<dbReference type="EMBL" id="JASMQC010000037">
    <property type="protein sequence ID" value="KAK1930871.1"/>
    <property type="molecule type" value="Genomic_DNA"/>
</dbReference>
<feature type="compositionally biased region" description="Polar residues" evidence="1">
    <location>
        <begin position="17"/>
        <end position="33"/>
    </location>
</feature>
<dbReference type="AlphaFoldDB" id="A0AAD9G2E0"/>
<accession>A0AAD9G2E0</accession>